<evidence type="ECO:0000259" key="14">
    <source>
        <dbReference type="Pfam" id="PF02163"/>
    </source>
</evidence>
<keyword evidence="10 13" id="KW-1133">Transmembrane helix</keyword>
<keyword evidence="8" id="KW-0378">Hydrolase</keyword>
<dbReference type="InterPro" id="IPR008915">
    <property type="entry name" value="Peptidase_M50"/>
</dbReference>
<feature type="domain" description="Peptidase M50" evidence="14">
    <location>
        <begin position="139"/>
        <end position="192"/>
    </location>
</feature>
<evidence type="ECO:0000256" key="5">
    <source>
        <dbReference type="ARBA" id="ARBA00022670"/>
    </source>
</evidence>
<dbReference type="OrthoDB" id="9800627at2"/>
<sequence length="228" mass="24351">MPELAGILHSISVWLLPALLAITLHEAAHGYVANALGDPTARLAGRLSLNPIRHIDPVGTIFLPGLMLLVGSNFFFGWAKAVPVDMRYLRSPRRDMAIVAAAGPLTNFAMALIAALLLHGLQHMPDVASDWARQNLLNAIKFNVILAVFNLMPIPPLDGGRVAVGVLPLFLARPLARLENIGMLIVMGFAFIIPMVSAQAGYPINPLGWLLSGPINAAIVAVLTLAGW</sequence>
<evidence type="ECO:0000256" key="11">
    <source>
        <dbReference type="ARBA" id="ARBA00023049"/>
    </source>
</evidence>
<evidence type="ECO:0000313" key="16">
    <source>
        <dbReference type="Proteomes" id="UP000033774"/>
    </source>
</evidence>
<dbReference type="GO" id="GO:0008237">
    <property type="term" value="F:metallopeptidase activity"/>
    <property type="evidence" value="ECO:0007669"/>
    <property type="project" value="UniProtKB-KW"/>
</dbReference>
<keyword evidence="9" id="KW-0862">Zinc</keyword>
<evidence type="ECO:0000256" key="4">
    <source>
        <dbReference type="ARBA" id="ARBA00022475"/>
    </source>
</evidence>
<evidence type="ECO:0000256" key="9">
    <source>
        <dbReference type="ARBA" id="ARBA00022833"/>
    </source>
</evidence>
<evidence type="ECO:0000256" key="12">
    <source>
        <dbReference type="ARBA" id="ARBA00023136"/>
    </source>
</evidence>
<keyword evidence="7" id="KW-0479">Metal-binding</keyword>
<evidence type="ECO:0000256" key="3">
    <source>
        <dbReference type="ARBA" id="ARBA00007931"/>
    </source>
</evidence>
<feature type="transmembrane region" description="Helical" evidence="13">
    <location>
        <begin position="96"/>
        <end position="119"/>
    </location>
</feature>
<accession>A0A0F3IQU2</accession>
<keyword evidence="5" id="KW-0645">Protease</keyword>
<evidence type="ECO:0000256" key="1">
    <source>
        <dbReference type="ARBA" id="ARBA00001947"/>
    </source>
</evidence>
<name>A0A0F3IQU2_9PROT</name>
<keyword evidence="16" id="KW-1185">Reference proteome</keyword>
<dbReference type="Proteomes" id="UP000033774">
    <property type="component" value="Unassembled WGS sequence"/>
</dbReference>
<dbReference type="PANTHER" id="PTHR35864">
    <property type="entry name" value="ZINC METALLOPROTEASE MJ0611-RELATED"/>
    <property type="match status" value="1"/>
</dbReference>
<dbReference type="EMBL" id="LAJY01000411">
    <property type="protein sequence ID" value="KJV08923.1"/>
    <property type="molecule type" value="Genomic_DNA"/>
</dbReference>
<evidence type="ECO:0000313" key="15">
    <source>
        <dbReference type="EMBL" id="KJV08923.1"/>
    </source>
</evidence>
<comment type="caution">
    <text evidence="15">The sequence shown here is derived from an EMBL/GenBank/DDBJ whole genome shotgun (WGS) entry which is preliminary data.</text>
</comment>
<keyword evidence="4" id="KW-1003">Cell membrane</keyword>
<dbReference type="RefSeq" id="WP_045776526.1">
    <property type="nucleotide sequence ID" value="NZ_LAJY01000411.1"/>
</dbReference>
<feature type="transmembrane region" description="Helical" evidence="13">
    <location>
        <begin position="178"/>
        <end position="201"/>
    </location>
</feature>
<reference evidence="15 16" key="1">
    <citation type="submission" date="2015-03" db="EMBL/GenBank/DDBJ databases">
        <title>Draft genome sequence of Elstera litoralis.</title>
        <authorList>
            <person name="Rahalkar M.C."/>
            <person name="Dhakephalkar P.K."/>
            <person name="Pore S.D."/>
            <person name="Arora P."/>
            <person name="Kapse N.G."/>
            <person name="Pandit P.S."/>
        </authorList>
    </citation>
    <scope>NUCLEOTIDE SEQUENCE [LARGE SCALE GENOMIC DNA]</scope>
    <source>
        <strain evidence="15 16">Dia-1</strain>
    </source>
</reference>
<comment type="similarity">
    <text evidence="3">Belongs to the peptidase M50B family.</text>
</comment>
<evidence type="ECO:0000256" key="13">
    <source>
        <dbReference type="SAM" id="Phobius"/>
    </source>
</evidence>
<dbReference type="AlphaFoldDB" id="A0A0F3IQU2"/>
<keyword evidence="6 13" id="KW-0812">Transmembrane</keyword>
<gene>
    <name evidence="15" type="ORF">VZ95_14705</name>
</gene>
<dbReference type="InterPro" id="IPR052348">
    <property type="entry name" value="Metallopeptidase_M50B"/>
</dbReference>
<feature type="transmembrane region" description="Helical" evidence="13">
    <location>
        <begin position="61"/>
        <end position="84"/>
    </location>
</feature>
<dbReference type="GO" id="GO:0005886">
    <property type="term" value="C:plasma membrane"/>
    <property type="evidence" value="ECO:0007669"/>
    <property type="project" value="UniProtKB-SubCell"/>
</dbReference>
<dbReference type="PATRIC" id="fig|552518.3.peg.2742"/>
<keyword evidence="12 13" id="KW-0472">Membrane</keyword>
<evidence type="ECO:0000256" key="8">
    <source>
        <dbReference type="ARBA" id="ARBA00022801"/>
    </source>
</evidence>
<protein>
    <recommendedName>
        <fullName evidence="14">Peptidase M50 domain-containing protein</fullName>
    </recommendedName>
</protein>
<evidence type="ECO:0000256" key="6">
    <source>
        <dbReference type="ARBA" id="ARBA00022692"/>
    </source>
</evidence>
<proteinExistence type="inferred from homology"/>
<dbReference type="CDD" id="cd06158">
    <property type="entry name" value="S2P-M50_like_1"/>
    <property type="match status" value="1"/>
</dbReference>
<evidence type="ECO:0000256" key="2">
    <source>
        <dbReference type="ARBA" id="ARBA00004651"/>
    </source>
</evidence>
<dbReference type="GO" id="GO:0046872">
    <property type="term" value="F:metal ion binding"/>
    <property type="evidence" value="ECO:0007669"/>
    <property type="project" value="UniProtKB-KW"/>
</dbReference>
<dbReference type="Pfam" id="PF02163">
    <property type="entry name" value="Peptidase_M50"/>
    <property type="match status" value="1"/>
</dbReference>
<evidence type="ECO:0000256" key="7">
    <source>
        <dbReference type="ARBA" id="ARBA00022723"/>
    </source>
</evidence>
<dbReference type="GO" id="GO:0006508">
    <property type="term" value="P:proteolysis"/>
    <property type="evidence" value="ECO:0007669"/>
    <property type="project" value="UniProtKB-KW"/>
</dbReference>
<keyword evidence="11" id="KW-0482">Metalloprotease</keyword>
<dbReference type="InterPro" id="IPR044537">
    <property type="entry name" value="Rip2-like"/>
</dbReference>
<comment type="subcellular location">
    <subcellularLocation>
        <location evidence="2">Cell membrane</location>
        <topology evidence="2">Multi-pass membrane protein</topology>
    </subcellularLocation>
</comment>
<feature type="transmembrane region" description="Helical" evidence="13">
    <location>
        <begin position="207"/>
        <end position="226"/>
    </location>
</feature>
<dbReference type="PANTHER" id="PTHR35864:SF1">
    <property type="entry name" value="ZINC METALLOPROTEASE YWHC-RELATED"/>
    <property type="match status" value="1"/>
</dbReference>
<evidence type="ECO:0000256" key="10">
    <source>
        <dbReference type="ARBA" id="ARBA00022989"/>
    </source>
</evidence>
<comment type="cofactor">
    <cofactor evidence="1">
        <name>Zn(2+)</name>
        <dbReference type="ChEBI" id="CHEBI:29105"/>
    </cofactor>
</comment>
<organism evidence="15 16">
    <name type="scientific">Elstera litoralis</name>
    <dbReference type="NCBI Taxonomy" id="552518"/>
    <lineage>
        <taxon>Bacteria</taxon>
        <taxon>Pseudomonadati</taxon>
        <taxon>Pseudomonadota</taxon>
        <taxon>Alphaproteobacteria</taxon>
        <taxon>Rhodospirillales</taxon>
        <taxon>Rhodospirillaceae</taxon>
        <taxon>Elstera</taxon>
    </lineage>
</organism>